<dbReference type="Proteomes" id="UP000265768">
    <property type="component" value="Unassembled WGS sequence"/>
</dbReference>
<protein>
    <submittedName>
        <fullName evidence="1">Uncharacterized protein</fullName>
    </submittedName>
</protein>
<accession>A0A3A4AKZ8</accession>
<dbReference type="EMBL" id="QZEY01000011">
    <property type="protein sequence ID" value="RJL27177.1"/>
    <property type="molecule type" value="Genomic_DNA"/>
</dbReference>
<comment type="caution">
    <text evidence="1">The sequence shown here is derived from an EMBL/GenBank/DDBJ whole genome shotgun (WGS) entry which is preliminary data.</text>
</comment>
<reference evidence="1 2" key="1">
    <citation type="submission" date="2018-09" db="EMBL/GenBank/DDBJ databases">
        <title>YIM 75507 draft genome.</title>
        <authorList>
            <person name="Tang S."/>
            <person name="Feng Y."/>
        </authorList>
    </citation>
    <scope>NUCLEOTIDE SEQUENCE [LARGE SCALE GENOMIC DNA]</scope>
    <source>
        <strain evidence="1 2">YIM 75507</strain>
    </source>
</reference>
<name>A0A3A4AKZ8_9ACTN</name>
<sequence length="139" mass="13542">MFPLVMITLAVAAAGCGGGEESPAGGGGAAPKVACEQVGPDLMNAIAEGRENGVALKPAKAGAYRAPGGQEVYLVAMSFTGGSGEQSGVWATSSLTGDGGAIIAVDDIAQKATGWPDIKPGAKIPTGPAEISAAKSCLK</sequence>
<keyword evidence="2" id="KW-1185">Reference proteome</keyword>
<organism evidence="1 2">
    <name type="scientific">Bailinhaonella thermotolerans</name>
    <dbReference type="NCBI Taxonomy" id="1070861"/>
    <lineage>
        <taxon>Bacteria</taxon>
        <taxon>Bacillati</taxon>
        <taxon>Actinomycetota</taxon>
        <taxon>Actinomycetes</taxon>
        <taxon>Streptosporangiales</taxon>
        <taxon>Streptosporangiaceae</taxon>
        <taxon>Bailinhaonella</taxon>
    </lineage>
</organism>
<gene>
    <name evidence="1" type="ORF">D5H75_25605</name>
</gene>
<evidence type="ECO:0000313" key="2">
    <source>
        <dbReference type="Proteomes" id="UP000265768"/>
    </source>
</evidence>
<evidence type="ECO:0000313" key="1">
    <source>
        <dbReference type="EMBL" id="RJL27177.1"/>
    </source>
</evidence>
<dbReference type="AlphaFoldDB" id="A0A3A4AKZ8"/>
<proteinExistence type="predicted"/>